<reference evidence="3 4" key="1">
    <citation type="journal article" date="2013" name="BMC Genomics">
        <title>The genome and transcriptome of the pine saprophyte Ophiostoma piceae, and a comparison with the bark beetle-associated pine pathogen Grosmannia clavigera.</title>
        <authorList>
            <person name="Haridas S."/>
            <person name="Wang Y."/>
            <person name="Lim L."/>
            <person name="Massoumi Alamouti S."/>
            <person name="Jackman S."/>
            <person name="Docking R."/>
            <person name="Robertson G."/>
            <person name="Birol I."/>
            <person name="Bohlmann J."/>
            <person name="Breuil C."/>
        </authorList>
    </citation>
    <scope>NUCLEOTIDE SEQUENCE [LARGE SCALE GENOMIC DNA]</scope>
    <source>
        <strain evidence="3 4">UAMH 11346</strain>
    </source>
</reference>
<feature type="region of interest" description="Disordered" evidence="1">
    <location>
        <begin position="434"/>
        <end position="463"/>
    </location>
</feature>
<dbReference type="STRING" id="1262450.S3BZ37"/>
<evidence type="ECO:0000259" key="2">
    <source>
        <dbReference type="Pfam" id="PF12937"/>
    </source>
</evidence>
<feature type="domain" description="F-box" evidence="2">
    <location>
        <begin position="4"/>
        <end position="41"/>
    </location>
</feature>
<dbReference type="Pfam" id="PF12937">
    <property type="entry name" value="F-box-like"/>
    <property type="match status" value="1"/>
</dbReference>
<accession>S3BZ37</accession>
<evidence type="ECO:0000313" key="4">
    <source>
        <dbReference type="Proteomes" id="UP000016923"/>
    </source>
</evidence>
<keyword evidence="4" id="KW-1185">Reference proteome</keyword>
<organism evidence="3 4">
    <name type="scientific">Ophiostoma piceae (strain UAMH 11346)</name>
    <name type="common">Sap stain fungus</name>
    <dbReference type="NCBI Taxonomy" id="1262450"/>
    <lineage>
        <taxon>Eukaryota</taxon>
        <taxon>Fungi</taxon>
        <taxon>Dikarya</taxon>
        <taxon>Ascomycota</taxon>
        <taxon>Pezizomycotina</taxon>
        <taxon>Sordariomycetes</taxon>
        <taxon>Sordariomycetidae</taxon>
        <taxon>Ophiostomatales</taxon>
        <taxon>Ophiostomataceae</taxon>
        <taxon>Ophiostoma</taxon>
    </lineage>
</organism>
<evidence type="ECO:0000256" key="1">
    <source>
        <dbReference type="SAM" id="MobiDB-lite"/>
    </source>
</evidence>
<dbReference type="VEuPathDB" id="FungiDB:F503_08313"/>
<dbReference type="AlphaFoldDB" id="S3BZ37"/>
<dbReference type="eggNOG" id="ENOG502R122">
    <property type="taxonomic scope" value="Eukaryota"/>
</dbReference>
<protein>
    <submittedName>
        <fullName evidence="3">F-box domain containing protein</fullName>
    </submittedName>
</protein>
<dbReference type="CDD" id="cd09917">
    <property type="entry name" value="F-box_SF"/>
    <property type="match status" value="1"/>
</dbReference>
<dbReference type="InterPro" id="IPR036047">
    <property type="entry name" value="F-box-like_dom_sf"/>
</dbReference>
<name>S3BZ37_OPHP1</name>
<proteinExistence type="predicted"/>
<dbReference type="HOGENOM" id="CLU_590651_0_0_1"/>
<sequence>MSPLDRLPNEILAMISSTDRLDTRSRFRLSQTCRRLRSNILQNNHTAFRLASVAEEFGVRLCSRRRIFHICLTLIALDSPYLAVCDSCMDIHDMNDVMGDPVKLPSIIKPEQQKLLALRPLDAPQCCSRRTVGAENTFRQVRVRAPDHLYVQLALKYKRLQDEDPRLLSSIPDCFKDCMLWGMWPMHRYATVPMPESTRTVKCFLFWEPRIVRREDGDLRYVVKTVYHQQSHIYNRDVPKKRRMPASRRFLRSRGRAPTIEYPQQPLTSKDIIPFSFCPHQTIGPRYASSPDEIAEAGNKFSRRRFMLQFQQLRQTLRQPEPSCPSSYTNNLIHQALSDPSSEKQLHTSCRHCATDIAVRSMYDGKTVQVMTWRDLGPEHSPANIYWQSQTLGPSQFFGKGPSTSYQSGYFGENRGCVGLVEFPLHHAGSVRELYESSPKGGPRDRDLAGLDARAQSPPLCAA</sequence>
<dbReference type="EMBL" id="KE148155">
    <property type="protein sequence ID" value="EPE05782.1"/>
    <property type="molecule type" value="Genomic_DNA"/>
</dbReference>
<gene>
    <name evidence="3" type="ORF">F503_08313</name>
</gene>
<dbReference type="SUPFAM" id="SSF81383">
    <property type="entry name" value="F-box domain"/>
    <property type="match status" value="1"/>
</dbReference>
<dbReference type="InterPro" id="IPR001810">
    <property type="entry name" value="F-box_dom"/>
</dbReference>
<dbReference type="OrthoDB" id="3766406at2759"/>
<dbReference type="Proteomes" id="UP000016923">
    <property type="component" value="Unassembled WGS sequence"/>
</dbReference>
<evidence type="ECO:0000313" key="3">
    <source>
        <dbReference type="EMBL" id="EPE05782.1"/>
    </source>
</evidence>